<organism evidence="2 3">
    <name type="scientific">Mucuna pruriens</name>
    <name type="common">Velvet bean</name>
    <name type="synonym">Dolichos pruriens</name>
    <dbReference type="NCBI Taxonomy" id="157652"/>
    <lineage>
        <taxon>Eukaryota</taxon>
        <taxon>Viridiplantae</taxon>
        <taxon>Streptophyta</taxon>
        <taxon>Embryophyta</taxon>
        <taxon>Tracheophyta</taxon>
        <taxon>Spermatophyta</taxon>
        <taxon>Magnoliopsida</taxon>
        <taxon>eudicotyledons</taxon>
        <taxon>Gunneridae</taxon>
        <taxon>Pentapetalae</taxon>
        <taxon>rosids</taxon>
        <taxon>fabids</taxon>
        <taxon>Fabales</taxon>
        <taxon>Fabaceae</taxon>
        <taxon>Papilionoideae</taxon>
        <taxon>50 kb inversion clade</taxon>
        <taxon>NPAAA clade</taxon>
        <taxon>indigoferoid/millettioid clade</taxon>
        <taxon>Phaseoleae</taxon>
        <taxon>Mucuna</taxon>
    </lineage>
</organism>
<evidence type="ECO:0000313" key="3">
    <source>
        <dbReference type="Proteomes" id="UP000257109"/>
    </source>
</evidence>
<dbReference type="EMBL" id="QJKJ01007570">
    <property type="protein sequence ID" value="RDX82718.1"/>
    <property type="molecule type" value="Genomic_DNA"/>
</dbReference>
<dbReference type="PANTHER" id="PTHR33223">
    <property type="entry name" value="CCHC-TYPE DOMAIN-CONTAINING PROTEIN"/>
    <property type="match status" value="1"/>
</dbReference>
<reference evidence="2" key="1">
    <citation type="submission" date="2018-05" db="EMBL/GenBank/DDBJ databases">
        <title>Draft genome of Mucuna pruriens seed.</title>
        <authorList>
            <person name="Nnadi N.E."/>
            <person name="Vos R."/>
            <person name="Hasami M.H."/>
            <person name="Devisetty U.K."/>
            <person name="Aguiy J.C."/>
        </authorList>
    </citation>
    <scope>NUCLEOTIDE SEQUENCE [LARGE SCALE GENOMIC DNA]</scope>
    <source>
        <strain evidence="2">JCA_2017</strain>
    </source>
</reference>
<protein>
    <recommendedName>
        <fullName evidence="4">Retrotransposon gag domain-containing protein</fullName>
    </recommendedName>
</protein>
<evidence type="ECO:0000256" key="1">
    <source>
        <dbReference type="SAM" id="MobiDB-lite"/>
    </source>
</evidence>
<accession>A0A371FWS2</accession>
<dbReference type="OrthoDB" id="1752047at2759"/>
<sequence>MEKPVGSLPTVSPPAFWAQPFNEEIDHTPIPQSFWELVMEPFDGTQDPYTHLQAFQTQMYISGGDDQLNCKLFPGTLWGVVMHWLATLPPRSIRTFSDLATFTTNKTKCLEVANLFTSSNAKAKPSKITWRALTTPRLGNSLALRKPLTMEEIRAWAEKHIEVEEDQGDRLEVEKQPRAGDTRPTQKGENRYPNKPKDYP</sequence>
<proteinExistence type="predicted"/>
<feature type="region of interest" description="Disordered" evidence="1">
    <location>
        <begin position="164"/>
        <end position="200"/>
    </location>
</feature>
<feature type="non-terminal residue" evidence="2">
    <location>
        <position position="1"/>
    </location>
</feature>
<dbReference type="AlphaFoldDB" id="A0A371FWS2"/>
<evidence type="ECO:0000313" key="2">
    <source>
        <dbReference type="EMBL" id="RDX82718.1"/>
    </source>
</evidence>
<evidence type="ECO:0008006" key="4">
    <source>
        <dbReference type="Google" id="ProtNLM"/>
    </source>
</evidence>
<gene>
    <name evidence="2" type="ORF">CR513_36452</name>
</gene>
<name>A0A371FWS2_MUCPR</name>
<dbReference type="PANTHER" id="PTHR33223:SF10">
    <property type="entry name" value="AMINOTRANSFERASE-LIKE PLANT MOBILE DOMAIN-CONTAINING PROTEIN"/>
    <property type="match status" value="1"/>
</dbReference>
<keyword evidence="3" id="KW-1185">Reference proteome</keyword>
<comment type="caution">
    <text evidence="2">The sequence shown here is derived from an EMBL/GenBank/DDBJ whole genome shotgun (WGS) entry which is preliminary data.</text>
</comment>
<dbReference type="Proteomes" id="UP000257109">
    <property type="component" value="Unassembled WGS sequence"/>
</dbReference>